<evidence type="ECO:0000313" key="1">
    <source>
        <dbReference type="EMBL" id="CAG27159.1"/>
    </source>
</evidence>
<accession>Q2Z116</accession>
<dbReference type="RefSeq" id="YP_418098.1">
    <property type="nucleotide sequence ID" value="NC_007623.1"/>
</dbReference>
<reference evidence="1 2" key="3">
    <citation type="journal article" date="2004" name="Bioinformatics">
        <title>PHIRE, a deterministic approach to reveal regulatory elements in bacteriophage genomes.</title>
        <authorList>
            <person name="Lavigne R."/>
            <person name="Sun W.D."/>
            <person name="Volckaert G."/>
        </authorList>
    </citation>
    <scope>NUCLEOTIDE SEQUENCE [LARGE SCALE GENOMIC DNA]</scope>
</reference>
<protein>
    <submittedName>
        <fullName evidence="1">Uncharacterized protein</fullName>
    </submittedName>
</protein>
<dbReference type="GeneID" id="5176744"/>
<reference evidence="1 2" key="2">
    <citation type="journal article" date="2003" name="Res. Microbiol.">
        <title>Myoviridae bacteriophages of Pseudomonas aeruginosa: a long and complex evolutionary pathway.</title>
        <authorList>
            <person name="Krylov V.N."/>
            <person name="Pleteneva E.A."/>
            <person name="Bourkalsteva M.V."/>
            <person name="Shaburova O.V."/>
            <person name="Volckaert G."/>
            <person name="Sykilinda N.N."/>
            <person name="Kurochkina L.P."/>
            <person name="Mesyanzhinov V.V."/>
        </authorList>
    </citation>
    <scope>NUCLEOTIDE SEQUENCE [LARGE SCALE GENOMIC DNA]</scope>
</reference>
<evidence type="ECO:0000313" key="2">
    <source>
        <dbReference type="Proteomes" id="UP000001239"/>
    </source>
</evidence>
<reference evidence="1 2" key="1">
    <citation type="journal article" date="2002" name="Genetika">
        <title>Phenogenetic characterization of a group of giant Phi KZ-like bacteriophages of Pseudomonas aeruginosa].</title>
        <authorList>
            <person name="Burkal'tseva M.V."/>
            <person name="Krylov V.N."/>
            <person name="Pleteneva E.A."/>
            <person name="Shaburova O.V."/>
            <person name="Krylov S.V."/>
            <person name="Volckaert G."/>
            <person name="Sykilinda N.N."/>
            <person name="Kurochkina L.P."/>
            <person name="Mesyanzhinov V.V."/>
        </authorList>
    </citation>
    <scope>NUCLEOTIDE SEQUENCE [LARGE SCALE GENOMIC DNA]</scope>
</reference>
<sequence>MQLSLLNQSVVVKAALGDYTDINPRFGITTRINDTVFKYAPHGELRQSVLIERLDLGEFLKGIPQDISQVTYKETPEIVVSLLQEKLGVFPEEQEPIVQPSTPLVLKEDDPHTTYFELWRSFVGLPGLYRHEVDLGLVNDTLIIDARYSTIYKGNVTVKVK</sequence>
<organism evidence="1 2">
    <name type="scientific">Pseudomonas phage EL</name>
    <dbReference type="NCBI Taxonomy" id="273133"/>
    <lineage>
        <taxon>Viruses</taxon>
        <taxon>Duplodnaviria</taxon>
        <taxon>Heunggongvirae</taxon>
        <taxon>Uroviricota</taxon>
        <taxon>Caudoviricetes</taxon>
        <taxon>Chimalliviridae</taxon>
        <taxon>Elvirus</taxon>
        <taxon>Elvirus EL</taxon>
    </lineage>
</organism>
<reference evidence="1 2" key="4">
    <citation type="journal article" date="2005" name="J. Mol. Biol.">
        <title>Genome comparison of Pseudomonas aeruginosa large phages.</title>
        <authorList>
            <person name="Hertveldt K."/>
            <person name="Lavigne R."/>
            <person name="Pleteneva E."/>
            <person name="Sernova N."/>
            <person name="Kurochkina L."/>
            <person name="Korchevskii R."/>
            <person name="Robben J."/>
            <person name="Mesyanzhinov V."/>
            <person name="Krylov V.N."/>
            <person name="Volckaert G."/>
        </authorList>
    </citation>
    <scope>NUCLEOTIDE SEQUENCE</scope>
</reference>
<dbReference type="EMBL" id="AJ697969">
    <property type="protein sequence ID" value="CAG27159.1"/>
    <property type="molecule type" value="Genomic_DNA"/>
</dbReference>
<proteinExistence type="predicted"/>
<dbReference type="KEGG" id="vg:5176744"/>
<keyword evidence="2" id="KW-1185">Reference proteome</keyword>
<name>Q2Z116_9CAUD</name>
<dbReference type="Proteomes" id="UP000001239">
    <property type="component" value="Segment"/>
</dbReference>